<organism evidence="2 3">
    <name type="scientific">Micromonospora kangleipakensis</name>
    <dbReference type="NCBI Taxonomy" id="1077942"/>
    <lineage>
        <taxon>Bacteria</taxon>
        <taxon>Bacillati</taxon>
        <taxon>Actinomycetota</taxon>
        <taxon>Actinomycetes</taxon>
        <taxon>Micromonosporales</taxon>
        <taxon>Micromonosporaceae</taxon>
        <taxon>Micromonospora</taxon>
    </lineage>
</organism>
<feature type="signal peptide" evidence="1">
    <location>
        <begin position="1"/>
        <end position="28"/>
    </location>
</feature>
<dbReference type="Proteomes" id="UP000294114">
    <property type="component" value="Unassembled WGS sequence"/>
</dbReference>
<comment type="caution">
    <text evidence="2">The sequence shown here is derived from an EMBL/GenBank/DDBJ whole genome shotgun (WGS) entry which is preliminary data.</text>
</comment>
<keyword evidence="1" id="KW-0732">Signal</keyword>
<keyword evidence="3" id="KW-1185">Reference proteome</keyword>
<sequence length="184" mass="18456">MKMKMKTIALVPAVLAAAILLIAAPASAAPGNIGFGFNATDISGFPSGAARLTGGGAHNPGTGFVKSAGGFRCTSDVGQGPLAGCLAGEGVRWDTVELLASTTFKCTGAATEPLKTAITDANTIVLLADFYRAGDGNDESFTAQMIVSADDIAPDITGIQNVWIQGVGCASAIANFSGKATSQE</sequence>
<gene>
    <name evidence="2" type="ORF">EV384_2083</name>
</gene>
<evidence type="ECO:0000313" key="2">
    <source>
        <dbReference type="EMBL" id="RZU73665.1"/>
    </source>
</evidence>
<accession>A0A4Q8B954</accession>
<name>A0A4Q8B954_9ACTN</name>
<dbReference type="RefSeq" id="WP_130332359.1">
    <property type="nucleotide sequence ID" value="NZ_SHLD01000001.1"/>
</dbReference>
<dbReference type="OrthoDB" id="9901804at2"/>
<protein>
    <submittedName>
        <fullName evidence="2">Uncharacterized protein</fullName>
    </submittedName>
</protein>
<dbReference type="EMBL" id="SHLD01000001">
    <property type="protein sequence ID" value="RZU73665.1"/>
    <property type="molecule type" value="Genomic_DNA"/>
</dbReference>
<reference evidence="2 3" key="1">
    <citation type="submission" date="2019-02" db="EMBL/GenBank/DDBJ databases">
        <title>Sequencing the genomes of 1000 actinobacteria strains.</title>
        <authorList>
            <person name="Klenk H.-P."/>
        </authorList>
    </citation>
    <scope>NUCLEOTIDE SEQUENCE [LARGE SCALE GENOMIC DNA]</scope>
    <source>
        <strain evidence="2 3">DSM 45612</strain>
    </source>
</reference>
<feature type="chain" id="PRO_5020414130" evidence="1">
    <location>
        <begin position="29"/>
        <end position="184"/>
    </location>
</feature>
<proteinExistence type="predicted"/>
<evidence type="ECO:0000313" key="3">
    <source>
        <dbReference type="Proteomes" id="UP000294114"/>
    </source>
</evidence>
<evidence type="ECO:0000256" key="1">
    <source>
        <dbReference type="SAM" id="SignalP"/>
    </source>
</evidence>
<dbReference type="AlphaFoldDB" id="A0A4Q8B954"/>